<comment type="caution">
    <text evidence="2">The sequence shown here is derived from an EMBL/GenBank/DDBJ whole genome shotgun (WGS) entry which is preliminary data.</text>
</comment>
<dbReference type="GO" id="GO:0016740">
    <property type="term" value="F:transferase activity"/>
    <property type="evidence" value="ECO:0007669"/>
    <property type="project" value="UniProtKB-KW"/>
</dbReference>
<organism evidence="2 3">
    <name type="scientific">Pontimicrobium aquaticum</name>
    <dbReference type="NCBI Taxonomy" id="2565367"/>
    <lineage>
        <taxon>Bacteria</taxon>
        <taxon>Pseudomonadati</taxon>
        <taxon>Bacteroidota</taxon>
        <taxon>Flavobacteriia</taxon>
        <taxon>Flavobacteriales</taxon>
        <taxon>Flavobacteriaceae</taxon>
        <taxon>Pontimicrobium</taxon>
    </lineage>
</organism>
<dbReference type="AlphaFoldDB" id="A0A4U0EMT3"/>
<gene>
    <name evidence="2" type="ORF">E5167_13755</name>
</gene>
<dbReference type="InterPro" id="IPR001173">
    <property type="entry name" value="Glyco_trans_2-like"/>
</dbReference>
<dbReference type="PANTHER" id="PTHR43685:SF2">
    <property type="entry name" value="GLYCOSYLTRANSFERASE 2-LIKE DOMAIN-CONTAINING PROTEIN"/>
    <property type="match status" value="1"/>
</dbReference>
<evidence type="ECO:0000313" key="2">
    <source>
        <dbReference type="EMBL" id="TJY32896.1"/>
    </source>
</evidence>
<keyword evidence="2" id="KW-0808">Transferase</keyword>
<feature type="domain" description="Glycosyltransferase 2-like" evidence="1">
    <location>
        <begin position="8"/>
        <end position="119"/>
    </location>
</feature>
<dbReference type="InterPro" id="IPR029044">
    <property type="entry name" value="Nucleotide-diphossugar_trans"/>
</dbReference>
<dbReference type="Proteomes" id="UP000307657">
    <property type="component" value="Unassembled WGS sequence"/>
</dbReference>
<dbReference type="PANTHER" id="PTHR43685">
    <property type="entry name" value="GLYCOSYLTRANSFERASE"/>
    <property type="match status" value="1"/>
</dbReference>
<keyword evidence="3" id="KW-1185">Reference proteome</keyword>
<dbReference type="Gene3D" id="3.90.550.10">
    <property type="entry name" value="Spore Coat Polysaccharide Biosynthesis Protein SpsA, Chain A"/>
    <property type="match status" value="1"/>
</dbReference>
<dbReference type="InterPro" id="IPR050834">
    <property type="entry name" value="Glycosyltransf_2"/>
</dbReference>
<proteinExistence type="predicted"/>
<reference evidence="2 3" key="1">
    <citation type="submission" date="2019-04" db="EMBL/GenBank/DDBJ databases">
        <title>Lacinutrix sp. nov., isolated from marine water.</title>
        <authorList>
            <person name="Kim W."/>
        </authorList>
    </citation>
    <scope>NUCLEOTIDE SEQUENCE [LARGE SCALE GENOMIC DNA]</scope>
    <source>
        <strain evidence="2 3">CAU 1491</strain>
    </source>
</reference>
<sequence length="279" mass="32309">MRSDILISIIIPCYNDAKFIEQAIDSAINQTHTNKEIIVVDDGSNKDTKVVLKSLESKIDKLIAQENLGQSTARNNGIKQANGNYVLVLDSDDYFENSFCQKALDIFNNDSNIKLVTCYANLVFEKKTNNYIYKPKGGTVESFLTSNSALGSAMFKKNDWNSCGGYDETMRNGLEDWEFYIRLLSRGGKAEVIKEPLYNYRKRENTTTAKANKAKYDLLKFIFAKHKDLNIRYYDSFMKQLVSKIEKEEKEKFKNRERIEFKIGELVLKPFRWIKAIFR</sequence>
<dbReference type="OrthoDB" id="6307329at2"/>
<evidence type="ECO:0000313" key="3">
    <source>
        <dbReference type="Proteomes" id="UP000307657"/>
    </source>
</evidence>
<name>A0A4U0EMT3_9FLAO</name>
<protein>
    <submittedName>
        <fullName evidence="2">Glycosyltransferase</fullName>
    </submittedName>
</protein>
<dbReference type="Pfam" id="PF00535">
    <property type="entry name" value="Glycos_transf_2"/>
    <property type="match status" value="1"/>
</dbReference>
<accession>A0A4U0EMT3</accession>
<dbReference type="RefSeq" id="WP_136844740.1">
    <property type="nucleotide sequence ID" value="NZ_SUPL01000008.1"/>
</dbReference>
<dbReference type="EMBL" id="SUPL01000008">
    <property type="protein sequence ID" value="TJY32896.1"/>
    <property type="molecule type" value="Genomic_DNA"/>
</dbReference>
<evidence type="ECO:0000259" key="1">
    <source>
        <dbReference type="Pfam" id="PF00535"/>
    </source>
</evidence>
<dbReference type="SUPFAM" id="SSF53448">
    <property type="entry name" value="Nucleotide-diphospho-sugar transferases"/>
    <property type="match status" value="1"/>
</dbReference>